<dbReference type="InterPro" id="IPR052835">
    <property type="entry name" value="Nepro"/>
</dbReference>
<dbReference type="GeneID" id="114847573"/>
<gene>
    <name evidence="4" type="primary">nepro</name>
</gene>
<dbReference type="CTD" id="25871"/>
<feature type="compositionally biased region" description="Basic and acidic residues" evidence="1">
    <location>
        <begin position="237"/>
        <end position="248"/>
    </location>
</feature>
<organism evidence="3 4">
    <name type="scientific">Betta splendens</name>
    <name type="common">Siamese fighting fish</name>
    <dbReference type="NCBI Taxonomy" id="158456"/>
    <lineage>
        <taxon>Eukaryota</taxon>
        <taxon>Metazoa</taxon>
        <taxon>Chordata</taxon>
        <taxon>Craniata</taxon>
        <taxon>Vertebrata</taxon>
        <taxon>Euteleostomi</taxon>
        <taxon>Actinopterygii</taxon>
        <taxon>Neopterygii</taxon>
        <taxon>Teleostei</taxon>
        <taxon>Neoteleostei</taxon>
        <taxon>Acanthomorphata</taxon>
        <taxon>Anabantaria</taxon>
        <taxon>Anabantiformes</taxon>
        <taxon>Anabantoidei</taxon>
        <taxon>Osphronemidae</taxon>
        <taxon>Betta</taxon>
    </lineage>
</organism>
<dbReference type="Pfam" id="PF14780">
    <property type="entry name" value="NEPRO_N"/>
    <property type="match status" value="1"/>
</dbReference>
<dbReference type="RefSeq" id="XP_028993306.1">
    <property type="nucleotide sequence ID" value="XM_029137473.2"/>
</dbReference>
<feature type="compositionally biased region" description="Basic residues" evidence="1">
    <location>
        <begin position="420"/>
        <end position="431"/>
    </location>
</feature>
<sequence length="470" mass="53712">MAGEPWNRVNIPFPGALSSVRIHFSKKTGANVKALLVESTNVLKIINSELLQTEVRVLYQLLYNLENSFRGNKTFKCLQQVEQCINRLKNMKLDVALQDLTDLCPNEIQRGVSLKTGNCGVPSQPMLEWLGLKLLGAAQLMSCTLTRCSRAFIFTKQQLNLEEFVVLNMVIIGMVSRLWVICRGILISLPPLYKQLLVLLREVAHAQPMPYLTDFSLPADMTQFFPPSDILYLKKQSKQDSRAKRSKETTVNQGHARNTKEDLGVALKRDIVVYADTKPLLEVIRHLREAPKGKDLSQETKAAKKKQKFRKQLRDATTFTDMAKHLEEMILWCKSENMGKEKCFLTFLRLKCQKLKSLEASGYNIQRKLQTFRKEACWASSPQGSMPKTCCFSAAVRRNAHLRTRLHSLRSQFKSSLFKKNSRKRRQRRTHLSGVSEDCPRSRTTHEPSPQNTESDGYDDIDDIFSSISL</sequence>
<name>A0A6P7LFE8_BETSP</name>
<dbReference type="KEGG" id="bspl:114847573"/>
<evidence type="ECO:0000313" key="4">
    <source>
        <dbReference type="RefSeq" id="XP_028993306.1"/>
    </source>
</evidence>
<dbReference type="FunCoup" id="A0A6P7LFE8">
    <property type="interactions" value="1310"/>
</dbReference>
<dbReference type="GO" id="GO:0045747">
    <property type="term" value="P:positive regulation of Notch signaling pathway"/>
    <property type="evidence" value="ECO:0007669"/>
    <property type="project" value="TreeGrafter"/>
</dbReference>
<evidence type="ECO:0000313" key="3">
    <source>
        <dbReference type="Proteomes" id="UP000515150"/>
    </source>
</evidence>
<evidence type="ECO:0000256" key="1">
    <source>
        <dbReference type="SAM" id="MobiDB-lite"/>
    </source>
</evidence>
<feature type="region of interest" description="Disordered" evidence="1">
    <location>
        <begin position="236"/>
        <end position="257"/>
    </location>
</feature>
<dbReference type="OrthoDB" id="9899341at2759"/>
<keyword evidence="3" id="KW-1185">Reference proteome</keyword>
<evidence type="ECO:0000259" key="2">
    <source>
        <dbReference type="Pfam" id="PF14780"/>
    </source>
</evidence>
<dbReference type="GO" id="GO:0005634">
    <property type="term" value="C:nucleus"/>
    <property type="evidence" value="ECO:0007669"/>
    <property type="project" value="TreeGrafter"/>
</dbReference>
<reference evidence="4" key="1">
    <citation type="submission" date="2025-08" db="UniProtKB">
        <authorList>
            <consortium name="RefSeq"/>
        </authorList>
    </citation>
    <scope>IDENTIFICATION</scope>
</reference>
<dbReference type="PANTHER" id="PTHR34761:SF1">
    <property type="entry name" value="NUCLEOLUS AND NEURAL PROGENITOR PROTEIN"/>
    <property type="match status" value="1"/>
</dbReference>
<accession>A0A6P7LFE8</accession>
<dbReference type="AlphaFoldDB" id="A0A6P7LFE8"/>
<feature type="region of interest" description="Disordered" evidence="1">
    <location>
        <begin position="419"/>
        <end position="462"/>
    </location>
</feature>
<proteinExistence type="predicted"/>
<dbReference type="InParanoid" id="A0A6P7LFE8"/>
<protein>
    <submittedName>
        <fullName evidence="4">Nucleolus and neural progenitor protein</fullName>
    </submittedName>
</protein>
<feature type="domain" description="Nucleolus and neural progenitor protein-like N-terminal" evidence="2">
    <location>
        <begin position="6"/>
        <end position="197"/>
    </location>
</feature>
<dbReference type="Proteomes" id="UP000515150">
    <property type="component" value="Chromosome 21"/>
</dbReference>
<dbReference type="InterPro" id="IPR027951">
    <property type="entry name" value="Nepro_N"/>
</dbReference>
<dbReference type="PANTHER" id="PTHR34761">
    <property type="entry name" value="NUCLEOLUS AND NEURAL PROGENITOR PROTEIN"/>
    <property type="match status" value="1"/>
</dbReference>